<dbReference type="Proteomes" id="UP000799424">
    <property type="component" value="Unassembled WGS sequence"/>
</dbReference>
<dbReference type="OrthoDB" id="3750626at2759"/>
<evidence type="ECO:0000313" key="1">
    <source>
        <dbReference type="EMBL" id="KAF2821678.1"/>
    </source>
</evidence>
<dbReference type="EMBL" id="MU006236">
    <property type="protein sequence ID" value="KAF2821678.1"/>
    <property type="molecule type" value="Genomic_DNA"/>
</dbReference>
<name>A0A6A6ZLD2_9PLEO</name>
<evidence type="ECO:0008006" key="3">
    <source>
        <dbReference type="Google" id="ProtNLM"/>
    </source>
</evidence>
<proteinExistence type="predicted"/>
<gene>
    <name evidence="1" type="ORF">CC86DRAFT_99338</name>
</gene>
<accession>A0A6A6ZLD2</accession>
<organism evidence="1 2">
    <name type="scientific">Ophiobolus disseminans</name>
    <dbReference type="NCBI Taxonomy" id="1469910"/>
    <lineage>
        <taxon>Eukaryota</taxon>
        <taxon>Fungi</taxon>
        <taxon>Dikarya</taxon>
        <taxon>Ascomycota</taxon>
        <taxon>Pezizomycotina</taxon>
        <taxon>Dothideomycetes</taxon>
        <taxon>Pleosporomycetidae</taxon>
        <taxon>Pleosporales</taxon>
        <taxon>Pleosporineae</taxon>
        <taxon>Phaeosphaeriaceae</taxon>
        <taxon>Ophiobolus</taxon>
    </lineage>
</organism>
<reference evidence="1" key="1">
    <citation type="journal article" date="2020" name="Stud. Mycol.">
        <title>101 Dothideomycetes genomes: a test case for predicting lifestyles and emergence of pathogens.</title>
        <authorList>
            <person name="Haridas S."/>
            <person name="Albert R."/>
            <person name="Binder M."/>
            <person name="Bloem J."/>
            <person name="Labutti K."/>
            <person name="Salamov A."/>
            <person name="Andreopoulos B."/>
            <person name="Baker S."/>
            <person name="Barry K."/>
            <person name="Bills G."/>
            <person name="Bluhm B."/>
            <person name="Cannon C."/>
            <person name="Castanera R."/>
            <person name="Culley D."/>
            <person name="Daum C."/>
            <person name="Ezra D."/>
            <person name="Gonzalez J."/>
            <person name="Henrissat B."/>
            <person name="Kuo A."/>
            <person name="Liang C."/>
            <person name="Lipzen A."/>
            <person name="Lutzoni F."/>
            <person name="Magnuson J."/>
            <person name="Mondo S."/>
            <person name="Nolan M."/>
            <person name="Ohm R."/>
            <person name="Pangilinan J."/>
            <person name="Park H.-J."/>
            <person name="Ramirez L."/>
            <person name="Alfaro M."/>
            <person name="Sun H."/>
            <person name="Tritt A."/>
            <person name="Yoshinaga Y."/>
            <person name="Zwiers L.-H."/>
            <person name="Turgeon B."/>
            <person name="Goodwin S."/>
            <person name="Spatafora J."/>
            <person name="Crous P."/>
            <person name="Grigoriev I."/>
        </authorList>
    </citation>
    <scope>NUCLEOTIDE SEQUENCE</scope>
    <source>
        <strain evidence="1">CBS 113818</strain>
    </source>
</reference>
<evidence type="ECO:0000313" key="2">
    <source>
        <dbReference type="Proteomes" id="UP000799424"/>
    </source>
</evidence>
<keyword evidence="2" id="KW-1185">Reference proteome</keyword>
<dbReference type="AlphaFoldDB" id="A0A6A6ZLD2"/>
<protein>
    <recommendedName>
        <fullName evidence="3">F-box domain-containing protein</fullName>
    </recommendedName>
</protein>
<sequence length="546" mass="61606">MCVPGEMKSERANTRHELVRALYVSPSNHHLTVQPNPSPAGMAKLLDLPKELLLEIAEGLEGDNLNLASLCLTSRACAYFSKPSLYRCVKIRRENANRIQIALLLRTALDRPDLIALTKVIDIETSIFRDLDERLEVPSGATRMRLESGLRLEDAALDCSRRLERSSPSGVSSMIRLWRSDLRNGAQAAYLGVLLSLLTNVNDISITIYTEEGEDRKTVQPLERLFGLSVGGWDDEKHMDPRPHLPLLPSTRNVTRLKISGANMALLGLGFEGLEILEADLTQTIKSRNGGTRWTNELVNMDPFLLPKVHTVVLDADWYCMDDGSVQSLFDAAHFPQLLRIQYNMHNRWTVYTWHPYGTFTSFLEIIGDTRSQLQEFTINVVTNLKKSNPSILSQIEPFDPIYCRLKHFERLHTVYVPSSALVHHYAHANDHLNLTAIALGDLPPNLTHLTILYPKAQTLEWIRDTFVTAGCTLQTLTLSCAWEFGKSPSWFERRRAILDDLPCRVIVNAIEGQKEPEDYSDGEAGALWDEQQTDGDWLAGLFEHA</sequence>